<dbReference type="EMBL" id="CAXAMM010022559">
    <property type="protein sequence ID" value="CAK9052219.1"/>
    <property type="molecule type" value="Genomic_DNA"/>
</dbReference>
<dbReference type="Gene3D" id="3.40.630.30">
    <property type="match status" value="1"/>
</dbReference>
<sequence>YEGSGNGFLVRALPRLRRLRPALQVYELKTSWRWTEGCPLEAARGAQVERVDREGVQEHTFKEIYGLLRVGHYKTKPSDLETFLDAAGIIWLGMKYQQTYIGITISGIEEPVEDLRKAQELWLGRCQVPQNLTAQTLSRDAGLLDASRLRYVRMMRWCLHPDLRGSGLGERLLRESLRHLKTEAVDAVAAHFGATAWLIKLWRRQGAEVVFVSHGCDPSSGQHSVSVLIPLSARAQRLTKLLQQKLVGELLELLSGPLADLEGDALKELLVSLPIGPDSEDSISASDVWGFAWGARGLTHCRHALRRMICRVLRCGRTNWLPKRDEQILLSLLHGKPVLSEDKLRAVVRKLLSTSMPEGSGSKPSIGNNSPHFLQLRYCRHCSLGRDGEQALKPLARRWNALPNSWVRVYEKTALSVAEPSVPRRSRRSRTAAGGDAPRGVPSMASTGASDSVRYSEERHFIVPVNRADVAMLCLNRSQILFNLVGDLLCYSGANEVNIQLSIVRSACRELRDQIDEECLTFNYDDNCGLGGSRSRDRDEIIALNNWISRHPRLKYFECMIRNAAKFRVLLEELRLPPNTRCSFVFEFKVSAREVEQLLCRFCVRRLSLMPEDEKDPQGGYPNPNSRPSWQATPSLHVLCLRSCSDEMVQSFFSVSPRLRRLQVVDSKLQSIPSNISQNLTSLSLTGITNLPDEQLSKLLMACENLRSLYIAKSHMSHISFALPKLELLSVTHCRQLTDQCATEILSPANNPRLRFLDLSECRSLLAPTVEHPELEIAWLMHCPQLTGQARGRFKACTSLTAVNLVQSSIEQAVLASASLRTLELTTSQKLADGTVTQLLENCPNLSFLDVGHCCQLVEPKLTHPILETILLSFCVNLRESAVAGLFENCPKLRYVEIAVCMFDMTKFQRTCRPECTVVVNFDF</sequence>
<comment type="caution">
    <text evidence="5">The sequence shown here is derived from an EMBL/GenBank/DDBJ whole genome shotgun (WGS) entry which is preliminary data.</text>
</comment>
<feature type="domain" description="TcmA/NAT10 helicase" evidence="4">
    <location>
        <begin position="1"/>
        <end position="42"/>
    </location>
</feature>
<reference evidence="5 6" key="1">
    <citation type="submission" date="2024-02" db="EMBL/GenBank/DDBJ databases">
        <authorList>
            <person name="Chen Y."/>
            <person name="Shah S."/>
            <person name="Dougan E. K."/>
            <person name="Thang M."/>
            <person name="Chan C."/>
        </authorList>
    </citation>
    <scope>NUCLEOTIDE SEQUENCE [LARGE SCALE GENOMIC DNA]</scope>
</reference>
<dbReference type="InterPro" id="IPR007807">
    <property type="entry name" value="TcmA/NAT10_helicase"/>
</dbReference>
<dbReference type="Proteomes" id="UP001642464">
    <property type="component" value="Unassembled WGS sequence"/>
</dbReference>
<keyword evidence="6" id="KW-1185">Reference proteome</keyword>
<accession>A0ABP0MNC0</accession>
<evidence type="ECO:0000256" key="3">
    <source>
        <dbReference type="SAM" id="MobiDB-lite"/>
    </source>
</evidence>
<dbReference type="Pfam" id="PF05127">
    <property type="entry name" value="NAT10_TcmA_helicase"/>
    <property type="match status" value="1"/>
</dbReference>
<evidence type="ECO:0000256" key="2">
    <source>
        <dbReference type="ARBA" id="ARBA00022840"/>
    </source>
</evidence>
<dbReference type="InterPro" id="IPR032675">
    <property type="entry name" value="LRR_dom_sf"/>
</dbReference>
<dbReference type="InterPro" id="IPR050648">
    <property type="entry name" value="F-box_LRR-repeat"/>
</dbReference>
<dbReference type="SUPFAM" id="SSF55729">
    <property type="entry name" value="Acyl-CoA N-acyltransferases (Nat)"/>
    <property type="match status" value="1"/>
</dbReference>
<keyword evidence="1" id="KW-0547">Nucleotide-binding</keyword>
<feature type="non-terminal residue" evidence="5">
    <location>
        <position position="1"/>
    </location>
</feature>
<evidence type="ECO:0000259" key="4">
    <source>
        <dbReference type="Pfam" id="PF05127"/>
    </source>
</evidence>
<dbReference type="InterPro" id="IPR016181">
    <property type="entry name" value="Acyl_CoA_acyltransferase"/>
</dbReference>
<protein>
    <submittedName>
        <fullName evidence="5">tRNA(Met) cytidine acetyltransferase TmcA</fullName>
    </submittedName>
</protein>
<keyword evidence="2" id="KW-0067">ATP-binding</keyword>
<evidence type="ECO:0000313" key="6">
    <source>
        <dbReference type="Proteomes" id="UP001642464"/>
    </source>
</evidence>
<feature type="region of interest" description="Disordered" evidence="3">
    <location>
        <begin position="420"/>
        <end position="451"/>
    </location>
</feature>
<proteinExistence type="predicted"/>
<organism evidence="5 6">
    <name type="scientific">Durusdinium trenchii</name>
    <dbReference type="NCBI Taxonomy" id="1381693"/>
    <lineage>
        <taxon>Eukaryota</taxon>
        <taxon>Sar</taxon>
        <taxon>Alveolata</taxon>
        <taxon>Dinophyceae</taxon>
        <taxon>Suessiales</taxon>
        <taxon>Symbiodiniaceae</taxon>
        <taxon>Durusdinium</taxon>
    </lineage>
</organism>
<dbReference type="SUPFAM" id="SSF52047">
    <property type="entry name" value="RNI-like"/>
    <property type="match status" value="1"/>
</dbReference>
<name>A0ABP0MNC0_9DINO</name>
<dbReference type="PANTHER" id="PTHR13382">
    <property type="entry name" value="MITOCHONDRIAL ATP SYNTHASE COUPLING FACTOR B"/>
    <property type="match status" value="1"/>
</dbReference>
<evidence type="ECO:0000313" key="5">
    <source>
        <dbReference type="EMBL" id="CAK9052219.1"/>
    </source>
</evidence>
<gene>
    <name evidence="5" type="ORF">SCF082_LOCUS28597</name>
</gene>
<evidence type="ECO:0000256" key="1">
    <source>
        <dbReference type="ARBA" id="ARBA00022741"/>
    </source>
</evidence>
<dbReference type="Gene3D" id="3.80.10.10">
    <property type="entry name" value="Ribonuclease Inhibitor"/>
    <property type="match status" value="1"/>
</dbReference>